<dbReference type="EMBL" id="KC977571">
    <property type="protein sequence ID" value="AGO85600.2"/>
    <property type="molecule type" value="Genomic_DNA"/>
</dbReference>
<proteinExistence type="predicted"/>
<accession>S4W5G9</accession>
<sequence length="77" mass="8700">MRHLWAIASLADDARWPAKNSVWLSFSRQEESDGCAKEGTDGRVFFSSRIPTCRSRVDSTRAISAGQRLSDRLKIED</sequence>
<evidence type="ECO:0000313" key="1">
    <source>
        <dbReference type="EMBL" id="AGO85600.2"/>
    </source>
</evidence>
<dbReference type="GeneID" id="16607387"/>
<keyword evidence="2" id="KW-1185">Reference proteome</keyword>
<protein>
    <submittedName>
        <fullName evidence="1">Uncharacterized protein</fullName>
    </submittedName>
</protein>
<reference evidence="1 2" key="1">
    <citation type="journal article" date="2013" name="Science">
        <title>Pandoraviruses: amoeba viruses with genomes up to 2.5 Mb reaching that of parasitic eukaryotes.</title>
        <authorList>
            <person name="Philippe N."/>
            <person name="Legendre M."/>
            <person name="Doutre G."/>
            <person name="Coute Y."/>
            <person name="Poirot O."/>
            <person name="Lescot M."/>
            <person name="Arslan D."/>
            <person name="Seltzer V."/>
            <person name="Bertaux L."/>
            <person name="Bruley C."/>
            <person name="Garin J."/>
            <person name="Claverie J.M."/>
            <person name="Abergel C."/>
        </authorList>
    </citation>
    <scope>NUCLEOTIDE SEQUENCE [LARGE SCALE GENOMIC DNA]</scope>
</reference>
<evidence type="ECO:0000313" key="2">
    <source>
        <dbReference type="Proteomes" id="UP000204584"/>
    </source>
</evidence>
<gene>
    <name evidence="1" type="ORF">psal_cds_1259</name>
</gene>
<dbReference type="RefSeq" id="YP_008438679.2">
    <property type="nucleotide sequence ID" value="NC_022098.1"/>
</dbReference>
<name>S4W5G9_9VIRU</name>
<organism evidence="1 2">
    <name type="scientific">Pandoravirus salinus</name>
    <dbReference type="NCBI Taxonomy" id="1349410"/>
    <lineage>
        <taxon>Viruses</taxon>
        <taxon>Pandoravirus</taxon>
    </lineage>
</organism>
<dbReference type="KEGG" id="vg:16607387"/>
<dbReference type="Proteomes" id="UP000204584">
    <property type="component" value="Segment"/>
</dbReference>